<keyword evidence="2 4" id="KW-1133">Transmembrane helix</keyword>
<protein>
    <submittedName>
        <fullName evidence="5">MFS transporter</fullName>
    </submittedName>
</protein>
<evidence type="ECO:0000313" key="5">
    <source>
        <dbReference type="EMBL" id="MDC0711130.1"/>
    </source>
</evidence>
<feature type="transmembrane region" description="Helical" evidence="4">
    <location>
        <begin position="52"/>
        <end position="72"/>
    </location>
</feature>
<keyword evidence="3 4" id="KW-0472">Membrane</keyword>
<dbReference type="RefSeq" id="WP_272141091.1">
    <property type="nucleotide sequence ID" value="NZ_JAQNDM010000002.1"/>
</dbReference>
<dbReference type="InterPro" id="IPR036259">
    <property type="entry name" value="MFS_trans_sf"/>
</dbReference>
<organism evidence="5 6">
    <name type="scientific">Stigmatella ashevillensis</name>
    <dbReference type="NCBI Taxonomy" id="2995309"/>
    <lineage>
        <taxon>Bacteria</taxon>
        <taxon>Pseudomonadati</taxon>
        <taxon>Myxococcota</taxon>
        <taxon>Myxococcia</taxon>
        <taxon>Myxococcales</taxon>
        <taxon>Cystobacterineae</taxon>
        <taxon>Archangiaceae</taxon>
        <taxon>Stigmatella</taxon>
    </lineage>
</organism>
<proteinExistence type="predicted"/>
<evidence type="ECO:0000256" key="4">
    <source>
        <dbReference type="SAM" id="Phobius"/>
    </source>
</evidence>
<dbReference type="PANTHER" id="PTHR23542">
    <property type="match status" value="1"/>
</dbReference>
<dbReference type="EMBL" id="JAQNDM010000002">
    <property type="protein sequence ID" value="MDC0711130.1"/>
    <property type="molecule type" value="Genomic_DNA"/>
</dbReference>
<dbReference type="SUPFAM" id="SSF103473">
    <property type="entry name" value="MFS general substrate transporter"/>
    <property type="match status" value="1"/>
</dbReference>
<feature type="transmembrane region" description="Helical" evidence="4">
    <location>
        <begin position="150"/>
        <end position="173"/>
    </location>
</feature>
<feature type="transmembrane region" description="Helical" evidence="4">
    <location>
        <begin position="93"/>
        <end position="109"/>
    </location>
</feature>
<evidence type="ECO:0000256" key="3">
    <source>
        <dbReference type="ARBA" id="ARBA00023136"/>
    </source>
</evidence>
<feature type="transmembrane region" description="Helical" evidence="4">
    <location>
        <begin position="290"/>
        <end position="310"/>
    </location>
</feature>
<reference evidence="5 6" key="1">
    <citation type="submission" date="2022-11" db="EMBL/GenBank/DDBJ databases">
        <title>Minimal conservation of predation-associated metabolite biosynthetic gene clusters underscores biosynthetic potential of Myxococcota including descriptions for ten novel species: Archangium lansinium sp. nov., Myxococcus landrumus sp. nov., Nannocystis bai.</title>
        <authorList>
            <person name="Ahearne A."/>
            <person name="Stevens C."/>
            <person name="Dowd S."/>
        </authorList>
    </citation>
    <scope>NUCLEOTIDE SEQUENCE [LARGE SCALE GENOMIC DNA]</scope>
    <source>
        <strain evidence="5 6">NCWAL01</strain>
    </source>
</reference>
<feature type="transmembrane region" description="Helical" evidence="4">
    <location>
        <begin position="115"/>
        <end position="138"/>
    </location>
</feature>
<sequence length="421" mass="43046">MSGKGQEDGGLRAQRDLWAHAGWRRWVLASLFPRLGGAMMPFALLLVGEAALGSFASGAWMTSAYAMGAAVASPFRGRQMDRSPLPGALRTPLLLQALLCGAMALAGAVRAPLSVLLVISLLLGVVPAGVAGAYRALLPSLLPPAHMATAFAIDAVLIEVAWIGGPPLVGALALVHPGFSLAAIGAGALVTLGANRWLPAREPPASSTLPGHRVSLRPLLRGMPLLVYVSVVACGVSWGAVDTALPPRLVEMGSRAELWGGLSALLSVTSAVGGLIHASLLRPASASRALWRALLFQALWGGLLLPTVWMDTPWGLGAWLAAAGLFLAPLVGLLTYLLQQSLPADRQAEGFALYGACWALGIGAGGALTALFLQQAGARMALAPAGSIPLLTVLAVALMALVLPRPPSPPPSPAPGVPPGP</sequence>
<feature type="transmembrane region" description="Helical" evidence="4">
    <location>
        <begin position="351"/>
        <end position="373"/>
    </location>
</feature>
<keyword evidence="6" id="KW-1185">Reference proteome</keyword>
<name>A0ABT5DBS9_9BACT</name>
<feature type="transmembrane region" description="Helical" evidence="4">
    <location>
        <begin position="385"/>
        <end position="403"/>
    </location>
</feature>
<dbReference type="InterPro" id="IPR011701">
    <property type="entry name" value="MFS"/>
</dbReference>
<feature type="transmembrane region" description="Helical" evidence="4">
    <location>
        <begin position="179"/>
        <end position="198"/>
    </location>
</feature>
<evidence type="ECO:0000256" key="1">
    <source>
        <dbReference type="ARBA" id="ARBA00022692"/>
    </source>
</evidence>
<dbReference type="Gene3D" id="1.20.1250.20">
    <property type="entry name" value="MFS general substrate transporter like domains"/>
    <property type="match status" value="2"/>
</dbReference>
<accession>A0ABT5DBS9</accession>
<dbReference type="PANTHER" id="PTHR23542:SF1">
    <property type="entry name" value="MAJOR FACILITATOR SUPERFAMILY (MFS) PROFILE DOMAIN-CONTAINING PROTEIN"/>
    <property type="match status" value="1"/>
</dbReference>
<feature type="transmembrane region" description="Helical" evidence="4">
    <location>
        <begin position="316"/>
        <end position="339"/>
    </location>
</feature>
<dbReference type="Proteomes" id="UP001221838">
    <property type="component" value="Unassembled WGS sequence"/>
</dbReference>
<evidence type="ECO:0000256" key="2">
    <source>
        <dbReference type="ARBA" id="ARBA00022989"/>
    </source>
</evidence>
<comment type="caution">
    <text evidence="5">The sequence shown here is derived from an EMBL/GenBank/DDBJ whole genome shotgun (WGS) entry which is preliminary data.</text>
</comment>
<dbReference type="Pfam" id="PF07690">
    <property type="entry name" value="MFS_1"/>
    <property type="match status" value="1"/>
</dbReference>
<gene>
    <name evidence="5" type="ORF">POL68_21860</name>
</gene>
<feature type="transmembrane region" description="Helical" evidence="4">
    <location>
        <begin position="219"/>
        <end position="238"/>
    </location>
</feature>
<feature type="transmembrane region" description="Helical" evidence="4">
    <location>
        <begin position="26"/>
        <end position="46"/>
    </location>
</feature>
<evidence type="ECO:0000313" key="6">
    <source>
        <dbReference type="Proteomes" id="UP001221838"/>
    </source>
</evidence>
<feature type="transmembrane region" description="Helical" evidence="4">
    <location>
        <begin position="258"/>
        <end position="278"/>
    </location>
</feature>
<keyword evidence="1 4" id="KW-0812">Transmembrane</keyword>